<feature type="region of interest" description="Disordered" evidence="1">
    <location>
        <begin position="23"/>
        <end position="42"/>
    </location>
</feature>
<evidence type="ECO:0000313" key="2">
    <source>
        <dbReference type="EMBL" id="KAK7264726.1"/>
    </source>
</evidence>
<dbReference type="EMBL" id="JAYKXN010000008">
    <property type="protein sequence ID" value="KAK7264726.1"/>
    <property type="molecule type" value="Genomic_DNA"/>
</dbReference>
<name>A0AAN9EWS1_CLITE</name>
<dbReference type="GO" id="GO:0003677">
    <property type="term" value="F:DNA binding"/>
    <property type="evidence" value="ECO:0007669"/>
    <property type="project" value="InterPro"/>
</dbReference>
<organism evidence="2 3">
    <name type="scientific">Clitoria ternatea</name>
    <name type="common">Butterfly pea</name>
    <dbReference type="NCBI Taxonomy" id="43366"/>
    <lineage>
        <taxon>Eukaryota</taxon>
        <taxon>Viridiplantae</taxon>
        <taxon>Streptophyta</taxon>
        <taxon>Embryophyta</taxon>
        <taxon>Tracheophyta</taxon>
        <taxon>Spermatophyta</taxon>
        <taxon>Magnoliopsida</taxon>
        <taxon>eudicotyledons</taxon>
        <taxon>Gunneridae</taxon>
        <taxon>Pentapetalae</taxon>
        <taxon>rosids</taxon>
        <taxon>fabids</taxon>
        <taxon>Fabales</taxon>
        <taxon>Fabaceae</taxon>
        <taxon>Papilionoideae</taxon>
        <taxon>50 kb inversion clade</taxon>
        <taxon>NPAAA clade</taxon>
        <taxon>indigoferoid/millettioid clade</taxon>
        <taxon>Phaseoleae</taxon>
        <taxon>Clitoria</taxon>
    </lineage>
</organism>
<comment type="caution">
    <text evidence="2">The sequence shown here is derived from an EMBL/GenBank/DDBJ whole genome shotgun (WGS) entry which is preliminary data.</text>
</comment>
<gene>
    <name evidence="2" type="ORF">RJT34_32336</name>
</gene>
<evidence type="ECO:0000256" key="1">
    <source>
        <dbReference type="SAM" id="MobiDB-lite"/>
    </source>
</evidence>
<dbReference type="GO" id="GO:0005524">
    <property type="term" value="F:ATP binding"/>
    <property type="evidence" value="ECO:0007669"/>
    <property type="project" value="InterPro"/>
</dbReference>
<keyword evidence="3" id="KW-1185">Reference proteome</keyword>
<protein>
    <submittedName>
        <fullName evidence="2">Uncharacterized protein</fullName>
    </submittedName>
</protein>
<proteinExistence type="predicted"/>
<feature type="compositionally biased region" description="Acidic residues" evidence="1">
    <location>
        <begin position="32"/>
        <end position="42"/>
    </location>
</feature>
<dbReference type="Proteomes" id="UP001359559">
    <property type="component" value="Unassembled WGS sequence"/>
</dbReference>
<dbReference type="GO" id="GO:0006270">
    <property type="term" value="P:DNA replication initiation"/>
    <property type="evidence" value="ECO:0007669"/>
    <property type="project" value="InterPro"/>
</dbReference>
<dbReference type="Pfam" id="PF12619">
    <property type="entry name" value="MCM2_N"/>
    <property type="match status" value="1"/>
</dbReference>
<dbReference type="GO" id="GO:0005634">
    <property type="term" value="C:nucleus"/>
    <property type="evidence" value="ECO:0007669"/>
    <property type="project" value="InterPro"/>
</dbReference>
<dbReference type="GO" id="GO:0042555">
    <property type="term" value="C:MCM complex"/>
    <property type="evidence" value="ECO:0007669"/>
    <property type="project" value="InterPro"/>
</dbReference>
<evidence type="ECO:0000313" key="3">
    <source>
        <dbReference type="Proteomes" id="UP001359559"/>
    </source>
</evidence>
<dbReference type="AlphaFoldDB" id="A0AAN9EWS1"/>
<sequence length="105" mass="12210">MIDGTPSPSPSQSQAPLSFRWFQHDQLPHTDSEEEEDGEDLYNDNFMDDYRGMEEADQFESAGLDDRDFDHMMEDRRAAEVELDPRACNHNKLPQLLHGRGEKNR</sequence>
<dbReference type="InterPro" id="IPR008045">
    <property type="entry name" value="MCM2"/>
</dbReference>
<accession>A0AAN9EWS1</accession>
<reference evidence="2 3" key="1">
    <citation type="submission" date="2024-01" db="EMBL/GenBank/DDBJ databases">
        <title>The genomes of 5 underutilized Papilionoideae crops provide insights into root nodulation and disease resistance.</title>
        <authorList>
            <person name="Yuan L."/>
        </authorList>
    </citation>
    <scope>NUCLEOTIDE SEQUENCE [LARGE SCALE GENOMIC DNA]</scope>
    <source>
        <strain evidence="2">LY-2023</strain>
        <tissue evidence="2">Leaf</tissue>
    </source>
</reference>